<evidence type="ECO:0000313" key="3">
    <source>
        <dbReference type="Proteomes" id="UP000585474"/>
    </source>
</evidence>
<reference evidence="2 3" key="1">
    <citation type="submission" date="2019-07" db="EMBL/GenBank/DDBJ databases">
        <title>De Novo Assembly of kiwifruit Actinidia rufa.</title>
        <authorList>
            <person name="Sugita-Konishi S."/>
            <person name="Sato K."/>
            <person name="Mori E."/>
            <person name="Abe Y."/>
            <person name="Kisaki G."/>
            <person name="Hamano K."/>
            <person name="Suezawa K."/>
            <person name="Otani M."/>
            <person name="Fukuda T."/>
            <person name="Manabe T."/>
            <person name="Gomi K."/>
            <person name="Tabuchi M."/>
            <person name="Akimitsu K."/>
            <person name="Kataoka I."/>
        </authorList>
    </citation>
    <scope>NUCLEOTIDE SEQUENCE [LARGE SCALE GENOMIC DNA]</scope>
    <source>
        <strain evidence="3">cv. Fuchu</strain>
    </source>
</reference>
<proteinExistence type="predicted"/>
<organism evidence="2 3">
    <name type="scientific">Actinidia rufa</name>
    <dbReference type="NCBI Taxonomy" id="165716"/>
    <lineage>
        <taxon>Eukaryota</taxon>
        <taxon>Viridiplantae</taxon>
        <taxon>Streptophyta</taxon>
        <taxon>Embryophyta</taxon>
        <taxon>Tracheophyta</taxon>
        <taxon>Spermatophyta</taxon>
        <taxon>Magnoliopsida</taxon>
        <taxon>eudicotyledons</taxon>
        <taxon>Gunneridae</taxon>
        <taxon>Pentapetalae</taxon>
        <taxon>asterids</taxon>
        <taxon>Ericales</taxon>
        <taxon>Actinidiaceae</taxon>
        <taxon>Actinidia</taxon>
    </lineage>
</organism>
<evidence type="ECO:0000256" key="1">
    <source>
        <dbReference type="SAM" id="MobiDB-lite"/>
    </source>
</evidence>
<dbReference type="AlphaFoldDB" id="A0A7J0G9W4"/>
<sequence length="91" mass="9966">MRELQVRGLLNSSVRLENSSTKRAHNSFPISPIKRDVTKPGGGSHVRHAGAAAAPRAQARHRLGPPHRPLLIHQEAEANHRPLLIGIWLVG</sequence>
<evidence type="ECO:0000313" key="2">
    <source>
        <dbReference type="EMBL" id="GFZ07498.1"/>
    </source>
</evidence>
<gene>
    <name evidence="2" type="ORF">Acr_19g0004350</name>
</gene>
<accession>A0A7J0G9W4</accession>
<feature type="region of interest" description="Disordered" evidence="1">
    <location>
        <begin position="17"/>
        <end position="64"/>
    </location>
</feature>
<keyword evidence="3" id="KW-1185">Reference proteome</keyword>
<dbReference type="EMBL" id="BJWL01000019">
    <property type="protein sequence ID" value="GFZ07498.1"/>
    <property type="molecule type" value="Genomic_DNA"/>
</dbReference>
<name>A0A7J0G9W4_9ERIC</name>
<protein>
    <submittedName>
        <fullName evidence="2">Uncharacterized protein</fullName>
    </submittedName>
</protein>
<comment type="caution">
    <text evidence="2">The sequence shown here is derived from an EMBL/GenBank/DDBJ whole genome shotgun (WGS) entry which is preliminary data.</text>
</comment>
<dbReference type="Proteomes" id="UP000585474">
    <property type="component" value="Unassembled WGS sequence"/>
</dbReference>